<accession>A0ABD4T7K8</accession>
<keyword evidence="3" id="KW-0328">Glycosyltransferase</keyword>
<organism evidence="3 4">
    <name type="scientific">Lyngbya confervoides BDU141951</name>
    <dbReference type="NCBI Taxonomy" id="1574623"/>
    <lineage>
        <taxon>Bacteria</taxon>
        <taxon>Bacillati</taxon>
        <taxon>Cyanobacteriota</taxon>
        <taxon>Cyanophyceae</taxon>
        <taxon>Oscillatoriophycideae</taxon>
        <taxon>Oscillatoriales</taxon>
        <taxon>Microcoleaceae</taxon>
        <taxon>Lyngbya</taxon>
    </lineage>
</organism>
<dbReference type="Proteomes" id="UP000031561">
    <property type="component" value="Unassembled WGS sequence"/>
</dbReference>
<feature type="domain" description="Glycosyltransferase subfamily 4-like N-terminal" evidence="2">
    <location>
        <begin position="21"/>
        <end position="190"/>
    </location>
</feature>
<dbReference type="SUPFAM" id="SSF53756">
    <property type="entry name" value="UDP-Glycosyltransferase/glycogen phosphorylase"/>
    <property type="match status" value="1"/>
</dbReference>
<dbReference type="EMBL" id="JTHE03000100">
    <property type="protein sequence ID" value="MCM1984601.1"/>
    <property type="molecule type" value="Genomic_DNA"/>
</dbReference>
<sequence length="405" mass="45350">MPDPFRIKTLDIIPSVSPAFGGPSEVVLNLTRELRRLGIDAEIATTNDNMMGTLEVPLGERVDYQNVPVWFFPRFPLRVKEFLFSAQLSQWVWRNLRNYQFATAHYLFSFAPTCLATVARLQQIPYAVCPIGQLTPWSLSQGKVKKQLYSALVERRNLESAAYLHCTSLQEAEEIEQLGIKTPKLVLPLGVNPPTLCADAKLQICAQYGIPNHQPIILFLSRLHPKKRPELLIRLLGQIASQGETFHLIIAGDGPPQYVETLQQLTRELNLTHHITFTGFVQGLEKDRLFQGSDLFVLPTYSENFGIVLAEAMIAGLPILTTPGAQISREIAQAKAGLIADSEVDLQLALQQLLSSPSLRRELGQNGKQLAQQRYSWPAIAQEFANTYRAVLERKSLPAIHAPFH</sequence>
<dbReference type="AlphaFoldDB" id="A0ABD4T7K8"/>
<dbReference type="EC" id="2.4.-.-" evidence="3"/>
<dbReference type="PANTHER" id="PTHR45947:SF3">
    <property type="entry name" value="SULFOQUINOVOSYL TRANSFERASE SQD2"/>
    <property type="match status" value="1"/>
</dbReference>
<dbReference type="Pfam" id="PF00534">
    <property type="entry name" value="Glycos_transf_1"/>
    <property type="match status" value="1"/>
</dbReference>
<dbReference type="InterPro" id="IPR001296">
    <property type="entry name" value="Glyco_trans_1"/>
</dbReference>
<comment type="caution">
    <text evidence="3">The sequence shown here is derived from an EMBL/GenBank/DDBJ whole genome shotgun (WGS) entry which is preliminary data.</text>
</comment>
<dbReference type="CDD" id="cd03821">
    <property type="entry name" value="GT4_Bme6-like"/>
    <property type="match status" value="1"/>
</dbReference>
<name>A0ABD4T7K8_9CYAN</name>
<gene>
    <name evidence="3" type="ORF">QQ91_0017390</name>
</gene>
<dbReference type="PANTHER" id="PTHR45947">
    <property type="entry name" value="SULFOQUINOVOSYL TRANSFERASE SQD2"/>
    <property type="match status" value="1"/>
</dbReference>
<evidence type="ECO:0000313" key="4">
    <source>
        <dbReference type="Proteomes" id="UP000031561"/>
    </source>
</evidence>
<protein>
    <submittedName>
        <fullName evidence="3">Glycosyltransferase</fullName>
        <ecNumber evidence="3">2.4.-.-</ecNumber>
    </submittedName>
</protein>
<dbReference type="RefSeq" id="WP_201277166.1">
    <property type="nucleotide sequence ID" value="NZ_JTHE03000100.1"/>
</dbReference>
<proteinExistence type="predicted"/>
<dbReference type="Gene3D" id="3.40.50.2000">
    <property type="entry name" value="Glycogen Phosphorylase B"/>
    <property type="match status" value="2"/>
</dbReference>
<evidence type="ECO:0000259" key="2">
    <source>
        <dbReference type="Pfam" id="PF13579"/>
    </source>
</evidence>
<dbReference type="InterPro" id="IPR028098">
    <property type="entry name" value="Glyco_trans_4-like_N"/>
</dbReference>
<dbReference type="Pfam" id="PF13579">
    <property type="entry name" value="Glyco_trans_4_4"/>
    <property type="match status" value="1"/>
</dbReference>
<reference evidence="3 4" key="1">
    <citation type="journal article" date="2015" name="Genome Announc.">
        <title>Draft Genome Sequence of Filamentous Marine Cyanobacterium Lyngbya confervoides Strain BDU141951.</title>
        <authorList>
            <person name="Chandrababunaidu M.M."/>
            <person name="Sen D."/>
            <person name="Tripathy S."/>
        </authorList>
    </citation>
    <scope>NUCLEOTIDE SEQUENCE [LARGE SCALE GENOMIC DNA]</scope>
    <source>
        <strain evidence="3 4">BDU141951</strain>
    </source>
</reference>
<evidence type="ECO:0000313" key="3">
    <source>
        <dbReference type="EMBL" id="MCM1984601.1"/>
    </source>
</evidence>
<evidence type="ECO:0000259" key="1">
    <source>
        <dbReference type="Pfam" id="PF00534"/>
    </source>
</evidence>
<feature type="domain" description="Glycosyl transferase family 1" evidence="1">
    <location>
        <begin position="206"/>
        <end position="369"/>
    </location>
</feature>
<keyword evidence="3" id="KW-0808">Transferase</keyword>
<keyword evidence="4" id="KW-1185">Reference proteome</keyword>
<dbReference type="InterPro" id="IPR050194">
    <property type="entry name" value="Glycosyltransferase_grp1"/>
</dbReference>
<dbReference type="GO" id="GO:0016757">
    <property type="term" value="F:glycosyltransferase activity"/>
    <property type="evidence" value="ECO:0007669"/>
    <property type="project" value="UniProtKB-KW"/>
</dbReference>